<evidence type="ECO:0000256" key="2">
    <source>
        <dbReference type="ARBA" id="ARBA00012224"/>
    </source>
</evidence>
<comment type="caution">
    <text evidence="7">The sequence shown here is derived from an EMBL/GenBank/DDBJ whole genome shotgun (WGS) entry which is preliminary data.</text>
</comment>
<dbReference type="NCBIfam" id="TIGR04350">
    <property type="entry name" value="C_S_lyase_PatB"/>
    <property type="match status" value="1"/>
</dbReference>
<dbReference type="InterPro" id="IPR015422">
    <property type="entry name" value="PyrdxlP-dep_Trfase_small"/>
</dbReference>
<dbReference type="Gene3D" id="3.40.640.10">
    <property type="entry name" value="Type I PLP-dependent aspartate aminotransferase-like (Major domain)"/>
    <property type="match status" value="1"/>
</dbReference>
<dbReference type="PANTHER" id="PTHR43525">
    <property type="entry name" value="PROTEIN MALY"/>
    <property type="match status" value="1"/>
</dbReference>
<dbReference type="Pfam" id="PF00155">
    <property type="entry name" value="Aminotran_1_2"/>
    <property type="match status" value="1"/>
</dbReference>
<evidence type="ECO:0000256" key="1">
    <source>
        <dbReference type="ARBA" id="ARBA00001933"/>
    </source>
</evidence>
<evidence type="ECO:0000256" key="5">
    <source>
        <dbReference type="ARBA" id="ARBA00037974"/>
    </source>
</evidence>
<dbReference type="Proteomes" id="UP000518887">
    <property type="component" value="Unassembled WGS sequence"/>
</dbReference>
<dbReference type="RefSeq" id="WP_184659755.1">
    <property type="nucleotide sequence ID" value="NZ_CP031518.1"/>
</dbReference>
<sequence length="389" mass="44549">MSYDFNKITDRKNTNAIKYDLAVARGKPADVLSLWVADMDFPTSPAILEALQARVQHGIFGYSVPGEDFYESVKKWQKEEHDFEITRHWVVTTPGVVFAIACAIKAFTLEGEAVIIQTPVYYPFKNMILANKRKLVTSSLFEKDGKWQIDFEDFERKIVENDVKLFILCSPHNPVGRVWTREELTRLSEICLRHNVLVFADEIHNDFVFEGHKHTVFSTISKEAAWNSVISTSASKTFNLAGLQFSVNFIQNPALKKKFHDERDKTGYDEPSLMGFTATQAAYEKGKEWLLELKKHLASNLDFVRTFVKEKLPKARLIEPEGTYLLWLDFSGYGYSDSELDDIIVNKAKVWLDRGTMFGLEGEGYQRINIATPRALLQEALERISKALQ</sequence>
<dbReference type="EC" id="4.4.1.13" evidence="2"/>
<evidence type="ECO:0000313" key="7">
    <source>
        <dbReference type="EMBL" id="MBB5226470.1"/>
    </source>
</evidence>
<dbReference type="InterPro" id="IPR051798">
    <property type="entry name" value="Class-II_PLP-Dep_Aminotrans"/>
</dbReference>
<dbReference type="Gene3D" id="3.90.1150.10">
    <property type="entry name" value="Aspartate Aminotransferase, domain 1"/>
    <property type="match status" value="1"/>
</dbReference>
<dbReference type="InterPro" id="IPR027619">
    <property type="entry name" value="C-S_lyase_PatB-like"/>
</dbReference>
<keyword evidence="3" id="KW-0663">Pyridoxal phosphate</keyword>
<dbReference type="SUPFAM" id="SSF53383">
    <property type="entry name" value="PLP-dependent transferases"/>
    <property type="match status" value="1"/>
</dbReference>
<dbReference type="GO" id="GO:0030170">
    <property type="term" value="F:pyridoxal phosphate binding"/>
    <property type="evidence" value="ECO:0007669"/>
    <property type="project" value="InterPro"/>
</dbReference>
<dbReference type="EMBL" id="JACHFQ010000005">
    <property type="protein sequence ID" value="MBB5226470.1"/>
    <property type="molecule type" value="Genomic_DNA"/>
</dbReference>
<comment type="cofactor">
    <cofactor evidence="1">
        <name>pyridoxal 5'-phosphate</name>
        <dbReference type="ChEBI" id="CHEBI:597326"/>
    </cofactor>
</comment>
<gene>
    <name evidence="7" type="ORF">HNP76_001843</name>
</gene>
<name>A0A7W8G9T7_9SPIR</name>
<dbReference type="InterPro" id="IPR015424">
    <property type="entry name" value="PyrdxlP-dep_Trfase"/>
</dbReference>
<reference evidence="7 8" key="1">
    <citation type="submission" date="2020-08" db="EMBL/GenBank/DDBJ databases">
        <title>Genomic Encyclopedia of Type Strains, Phase IV (KMG-IV): sequencing the most valuable type-strain genomes for metagenomic binning, comparative biology and taxonomic classification.</title>
        <authorList>
            <person name="Goeker M."/>
        </authorList>
    </citation>
    <scope>NUCLEOTIDE SEQUENCE [LARGE SCALE GENOMIC DNA]</scope>
    <source>
        <strain evidence="7 8">DSM 103462</strain>
    </source>
</reference>
<feature type="domain" description="Aminotransferase class I/classII large" evidence="6">
    <location>
        <begin position="30"/>
        <end position="384"/>
    </location>
</feature>
<protein>
    <recommendedName>
        <fullName evidence="2">cysteine-S-conjugate beta-lyase</fullName>
        <ecNumber evidence="2">4.4.1.13</ecNumber>
    </recommendedName>
</protein>
<keyword evidence="4 7" id="KW-0456">Lyase</keyword>
<dbReference type="InterPro" id="IPR004839">
    <property type="entry name" value="Aminotransferase_I/II_large"/>
</dbReference>
<dbReference type="InterPro" id="IPR015421">
    <property type="entry name" value="PyrdxlP-dep_Trfase_major"/>
</dbReference>
<proteinExistence type="inferred from homology"/>
<evidence type="ECO:0000259" key="6">
    <source>
        <dbReference type="Pfam" id="PF00155"/>
    </source>
</evidence>
<accession>A0A7W8G9T7</accession>
<evidence type="ECO:0000256" key="3">
    <source>
        <dbReference type="ARBA" id="ARBA00022898"/>
    </source>
</evidence>
<organism evidence="7 8">
    <name type="scientific">Treponema ruminis</name>
    <dbReference type="NCBI Taxonomy" id="744515"/>
    <lineage>
        <taxon>Bacteria</taxon>
        <taxon>Pseudomonadati</taxon>
        <taxon>Spirochaetota</taxon>
        <taxon>Spirochaetia</taxon>
        <taxon>Spirochaetales</taxon>
        <taxon>Treponemataceae</taxon>
        <taxon>Treponema</taxon>
    </lineage>
</organism>
<evidence type="ECO:0000256" key="4">
    <source>
        <dbReference type="ARBA" id="ARBA00023239"/>
    </source>
</evidence>
<evidence type="ECO:0000313" key="8">
    <source>
        <dbReference type="Proteomes" id="UP000518887"/>
    </source>
</evidence>
<comment type="similarity">
    <text evidence="5">Belongs to the class-II pyridoxal-phosphate-dependent aminotransferase family. MalY/PatB cystathionine beta-lyase subfamily.</text>
</comment>
<dbReference type="GO" id="GO:0047804">
    <property type="term" value="F:cysteine-S-conjugate beta-lyase activity"/>
    <property type="evidence" value="ECO:0007669"/>
    <property type="project" value="UniProtKB-EC"/>
</dbReference>
<dbReference type="PANTHER" id="PTHR43525:SF1">
    <property type="entry name" value="PROTEIN MALY"/>
    <property type="match status" value="1"/>
</dbReference>
<dbReference type="CDD" id="cd00609">
    <property type="entry name" value="AAT_like"/>
    <property type="match status" value="1"/>
</dbReference>
<dbReference type="AlphaFoldDB" id="A0A7W8G9T7"/>
<keyword evidence="8" id="KW-1185">Reference proteome</keyword>